<keyword evidence="2" id="KW-1185">Reference proteome</keyword>
<accession>A0A1H0AI83</accession>
<dbReference type="Proteomes" id="UP000183200">
    <property type="component" value="Unassembled WGS sequence"/>
</dbReference>
<name>A0A1H0AI83_9SPHI</name>
<gene>
    <name evidence="1" type="ORF">SAMN05421820_107108</name>
</gene>
<dbReference type="RefSeq" id="WP_143010491.1">
    <property type="nucleotide sequence ID" value="NZ_FNGY01000007.1"/>
</dbReference>
<reference evidence="2" key="1">
    <citation type="submission" date="2016-10" db="EMBL/GenBank/DDBJ databases">
        <authorList>
            <person name="Varghese N."/>
            <person name="Submissions S."/>
        </authorList>
    </citation>
    <scope>NUCLEOTIDE SEQUENCE [LARGE SCALE GENOMIC DNA]</scope>
    <source>
        <strain evidence="2">DSM 19110</strain>
    </source>
</reference>
<evidence type="ECO:0000313" key="2">
    <source>
        <dbReference type="Proteomes" id="UP000183200"/>
    </source>
</evidence>
<proteinExistence type="predicted"/>
<dbReference type="OrthoDB" id="754420at2"/>
<dbReference type="EMBL" id="FNGY01000007">
    <property type="protein sequence ID" value="SDN33318.1"/>
    <property type="molecule type" value="Genomic_DNA"/>
</dbReference>
<sequence length="193" mass="21708">MKKVHLVFLFVMCFGFSLQAQIIRSYIAIVKTKDGKKKGILYQVSEDALTLQQGDSLILIKAADIKNIRIRASKAPYELKSVVKYDPLAERNYETLPNSQVRVRKDGQKDPDFGEQVAGHVGAAAVNVAVNLIAAPIQAINSSIIKVNIDQNPENFKNNKEDLAYHSIYYQRHTNYKDELKKIKAISNAMKSQ</sequence>
<protein>
    <submittedName>
        <fullName evidence="1">Uncharacterized protein</fullName>
    </submittedName>
</protein>
<dbReference type="AlphaFoldDB" id="A0A1H0AI83"/>
<evidence type="ECO:0000313" key="1">
    <source>
        <dbReference type="EMBL" id="SDN33318.1"/>
    </source>
</evidence>
<organism evidence="1 2">
    <name type="scientific">Pedobacter steynii</name>
    <dbReference type="NCBI Taxonomy" id="430522"/>
    <lineage>
        <taxon>Bacteria</taxon>
        <taxon>Pseudomonadati</taxon>
        <taxon>Bacteroidota</taxon>
        <taxon>Sphingobacteriia</taxon>
        <taxon>Sphingobacteriales</taxon>
        <taxon>Sphingobacteriaceae</taxon>
        <taxon>Pedobacter</taxon>
    </lineage>
</organism>